<name>X0VI24_9ZZZZ</name>
<evidence type="ECO:0000313" key="2">
    <source>
        <dbReference type="EMBL" id="GAG10862.1"/>
    </source>
</evidence>
<evidence type="ECO:0000256" key="1">
    <source>
        <dbReference type="SAM" id="MobiDB-lite"/>
    </source>
</evidence>
<accession>X0VI24</accession>
<protein>
    <submittedName>
        <fullName evidence="2">Uncharacterized protein</fullName>
    </submittedName>
</protein>
<feature type="compositionally biased region" description="Basic and acidic residues" evidence="1">
    <location>
        <begin position="27"/>
        <end position="43"/>
    </location>
</feature>
<organism evidence="2">
    <name type="scientific">marine sediment metagenome</name>
    <dbReference type="NCBI Taxonomy" id="412755"/>
    <lineage>
        <taxon>unclassified sequences</taxon>
        <taxon>metagenomes</taxon>
        <taxon>ecological metagenomes</taxon>
    </lineage>
</organism>
<dbReference type="AlphaFoldDB" id="X0VI24"/>
<dbReference type="EMBL" id="BARS01023380">
    <property type="protein sequence ID" value="GAG10862.1"/>
    <property type="molecule type" value="Genomic_DNA"/>
</dbReference>
<comment type="caution">
    <text evidence="2">The sequence shown here is derived from an EMBL/GenBank/DDBJ whole genome shotgun (WGS) entry which is preliminary data.</text>
</comment>
<feature type="region of interest" description="Disordered" evidence="1">
    <location>
        <begin position="24"/>
        <end position="56"/>
    </location>
</feature>
<proteinExistence type="predicted"/>
<gene>
    <name evidence="2" type="ORF">S01H1_37225</name>
</gene>
<sequence length="56" mass="6783">VIIWSVLWNLTDRFDNLDEDINQSLSPEERKHLKDRRNPERQHGTYTGPKRRKPEP</sequence>
<reference evidence="2" key="1">
    <citation type="journal article" date="2014" name="Front. Microbiol.">
        <title>High frequency of phylogenetically diverse reductive dehalogenase-homologous genes in deep subseafloor sedimentary metagenomes.</title>
        <authorList>
            <person name="Kawai M."/>
            <person name="Futagami T."/>
            <person name="Toyoda A."/>
            <person name="Takaki Y."/>
            <person name="Nishi S."/>
            <person name="Hori S."/>
            <person name="Arai W."/>
            <person name="Tsubouchi T."/>
            <person name="Morono Y."/>
            <person name="Uchiyama I."/>
            <person name="Ito T."/>
            <person name="Fujiyama A."/>
            <person name="Inagaki F."/>
            <person name="Takami H."/>
        </authorList>
    </citation>
    <scope>NUCLEOTIDE SEQUENCE</scope>
    <source>
        <strain evidence="2">Expedition CK06-06</strain>
    </source>
</reference>
<feature type="non-terminal residue" evidence="2">
    <location>
        <position position="1"/>
    </location>
</feature>